<evidence type="ECO:0000313" key="1">
    <source>
        <dbReference type="EMBL" id="OLY85674.1"/>
    </source>
</evidence>
<proteinExistence type="predicted"/>
<dbReference type="AlphaFoldDB" id="A0A1R0H998"/>
<organism evidence="1 2">
    <name type="scientific">Smittium mucronatum</name>
    <dbReference type="NCBI Taxonomy" id="133383"/>
    <lineage>
        <taxon>Eukaryota</taxon>
        <taxon>Fungi</taxon>
        <taxon>Fungi incertae sedis</taxon>
        <taxon>Zoopagomycota</taxon>
        <taxon>Kickxellomycotina</taxon>
        <taxon>Harpellomycetes</taxon>
        <taxon>Harpellales</taxon>
        <taxon>Legeriomycetaceae</taxon>
        <taxon>Smittium</taxon>
    </lineage>
</organism>
<sequence length="114" mass="12437">MCMVMRNHELVESGAYPYGFATFRSQPPVRFSPIIPTVGAVQTLSVVSTGSNGRIVDRGSNGAIPALKSLLCEGEEYSSISLIEFASPLAAKQQFRSEGLYQFNWNSESNSENI</sequence>
<dbReference type="Proteomes" id="UP000187455">
    <property type="component" value="Unassembled WGS sequence"/>
</dbReference>
<comment type="caution">
    <text evidence="1">The sequence shown here is derived from an EMBL/GenBank/DDBJ whole genome shotgun (WGS) entry which is preliminary data.</text>
</comment>
<accession>A0A1R0H998</accession>
<evidence type="ECO:0000313" key="2">
    <source>
        <dbReference type="Proteomes" id="UP000187455"/>
    </source>
</evidence>
<keyword evidence="2" id="KW-1185">Reference proteome</keyword>
<reference evidence="1 2" key="1">
    <citation type="journal article" date="2016" name="Mol. Biol. Evol.">
        <title>Genome-Wide Survey of Gut Fungi (Harpellales) Reveals the First Horizontally Transferred Ubiquitin Gene from a Mosquito Host.</title>
        <authorList>
            <person name="Wang Y."/>
            <person name="White M.M."/>
            <person name="Kvist S."/>
            <person name="Moncalvo J.M."/>
        </authorList>
    </citation>
    <scope>NUCLEOTIDE SEQUENCE [LARGE SCALE GENOMIC DNA]</scope>
    <source>
        <strain evidence="1 2">ALG-7-W6</strain>
    </source>
</reference>
<gene>
    <name evidence="1" type="ORF">AYI68_g131</name>
</gene>
<protein>
    <submittedName>
        <fullName evidence="1">Uncharacterized protein</fullName>
    </submittedName>
</protein>
<dbReference type="EMBL" id="LSSL01000040">
    <property type="protein sequence ID" value="OLY85674.1"/>
    <property type="molecule type" value="Genomic_DNA"/>
</dbReference>
<name>A0A1R0H998_9FUNG</name>